<gene>
    <name evidence="4" type="primary">tagD</name>
    <name evidence="4" type="ORF">NCTC13093_02262</name>
</gene>
<name>A0A2X0VMV2_9GAMM</name>
<evidence type="ECO:0000313" key="4">
    <source>
        <dbReference type="EMBL" id="SPT70838.1"/>
    </source>
</evidence>
<dbReference type="InterPro" id="IPR004821">
    <property type="entry name" value="Cyt_trans-like"/>
</dbReference>
<dbReference type="GO" id="GO:0047348">
    <property type="term" value="F:glycerol-3-phosphate cytidylyltransferase activity"/>
    <property type="evidence" value="ECO:0007669"/>
    <property type="project" value="UniProtKB-EC"/>
</dbReference>
<accession>A0A2X0VMV2</accession>
<dbReference type="AlphaFoldDB" id="A0A2X0VMV2"/>
<dbReference type="SUPFAM" id="SSF52374">
    <property type="entry name" value="Nucleotidylyl transferase"/>
    <property type="match status" value="1"/>
</dbReference>
<dbReference type="InterPro" id="IPR014729">
    <property type="entry name" value="Rossmann-like_a/b/a_fold"/>
</dbReference>
<dbReference type="Proteomes" id="UP000250086">
    <property type="component" value="Unassembled WGS sequence"/>
</dbReference>
<dbReference type="InterPro" id="IPR036291">
    <property type="entry name" value="NAD(P)-bd_dom_sf"/>
</dbReference>
<dbReference type="InterPro" id="IPR050385">
    <property type="entry name" value="Archaeal_FAD_synthase"/>
</dbReference>
<organism evidence="4 5">
    <name type="scientific">Anaerobiospirillum thomasii</name>
    <dbReference type="NCBI Taxonomy" id="179995"/>
    <lineage>
        <taxon>Bacteria</taxon>
        <taxon>Pseudomonadati</taxon>
        <taxon>Pseudomonadota</taxon>
        <taxon>Gammaproteobacteria</taxon>
        <taxon>Aeromonadales</taxon>
        <taxon>Succinivibrionaceae</taxon>
        <taxon>Anaerobiospirillum</taxon>
    </lineage>
</organism>
<dbReference type="SUPFAM" id="SSF51735">
    <property type="entry name" value="NAD(P)-binding Rossmann-fold domains"/>
    <property type="match status" value="1"/>
</dbReference>
<dbReference type="RefSeq" id="WP_113744864.1">
    <property type="nucleotide sequence ID" value="NZ_UAPV01000001.1"/>
</dbReference>
<dbReference type="PANTHER" id="PTHR43793:SF1">
    <property type="entry name" value="FAD SYNTHASE"/>
    <property type="match status" value="1"/>
</dbReference>
<keyword evidence="2 4" id="KW-0548">Nucleotidyltransferase</keyword>
<evidence type="ECO:0000259" key="3">
    <source>
        <dbReference type="Pfam" id="PF01467"/>
    </source>
</evidence>
<evidence type="ECO:0000256" key="1">
    <source>
        <dbReference type="ARBA" id="ARBA00022679"/>
    </source>
</evidence>
<dbReference type="Pfam" id="PF01467">
    <property type="entry name" value="CTP_transf_like"/>
    <property type="match status" value="1"/>
</dbReference>
<keyword evidence="5" id="KW-1185">Reference proteome</keyword>
<sequence length="424" mass="48181">MKKVITYGTFDLLHIGHINILKRAKALGDYLIVGVTDDSYDISRGKLNVTQSVVDRIKAVEKTGFADEIIIEKRDGQKINDIIRYDIDVIVLGSDWIGKIDYLKKYCEVVYLPRTNNISSTMLRTGPRVLTVALISDSKGIIDDFNECRHIGEIDVSTVYTTVKKAVDFFNCSSVTIVDKIDDICNSNIDIAIVDLHTNEVYELIIRLLESKKSVFIKPNIYLANKDIASLFAIAESNKVELLLTPLVHFNPLVQQIKSLIHSNYIGTLQSIIIEQSCSERNLDKYLVEGLSLIADWSKLDTSKIKESIKIFDYSSNGISVLIMSENKYYILKINTNKFMGNSIKCSGEYGCITSKCKINKLHYFKIITNSQRKIISDQEIVYSTRFGFIELIKNIKKTKSNFVMNYDTSIIKNVLEALVVFRR</sequence>
<dbReference type="Gene3D" id="3.40.50.620">
    <property type="entry name" value="HUPs"/>
    <property type="match status" value="1"/>
</dbReference>
<dbReference type="NCBIfam" id="TIGR00125">
    <property type="entry name" value="cyt_tran_rel"/>
    <property type="match status" value="1"/>
</dbReference>
<proteinExistence type="predicted"/>
<protein>
    <submittedName>
        <fullName evidence="4">Glycerol-3-phosphate cytidylyltransferase</fullName>
        <ecNumber evidence="4">2.7.7.39</ecNumber>
    </submittedName>
</protein>
<dbReference type="PANTHER" id="PTHR43793">
    <property type="entry name" value="FAD SYNTHASE"/>
    <property type="match status" value="1"/>
</dbReference>
<evidence type="ECO:0000313" key="5">
    <source>
        <dbReference type="Proteomes" id="UP000250086"/>
    </source>
</evidence>
<dbReference type="EMBL" id="UAPV01000001">
    <property type="protein sequence ID" value="SPT70838.1"/>
    <property type="molecule type" value="Genomic_DNA"/>
</dbReference>
<keyword evidence="1 4" id="KW-0808">Transferase</keyword>
<dbReference type="EC" id="2.7.7.39" evidence="4"/>
<dbReference type="Gene3D" id="3.40.50.720">
    <property type="entry name" value="NAD(P)-binding Rossmann-like Domain"/>
    <property type="match status" value="1"/>
</dbReference>
<dbReference type="Gene3D" id="3.30.360.10">
    <property type="entry name" value="Dihydrodipicolinate Reductase, domain 2"/>
    <property type="match status" value="1"/>
</dbReference>
<evidence type="ECO:0000256" key="2">
    <source>
        <dbReference type="ARBA" id="ARBA00022695"/>
    </source>
</evidence>
<reference evidence="4 5" key="1">
    <citation type="submission" date="2018-06" db="EMBL/GenBank/DDBJ databases">
        <authorList>
            <consortium name="Pathogen Informatics"/>
            <person name="Doyle S."/>
        </authorList>
    </citation>
    <scope>NUCLEOTIDE SEQUENCE [LARGE SCALE GENOMIC DNA]</scope>
    <source>
        <strain evidence="4 5">NCTC13093</strain>
    </source>
</reference>
<feature type="domain" description="Cytidyltransferase-like" evidence="3">
    <location>
        <begin position="5"/>
        <end position="125"/>
    </location>
</feature>